<evidence type="ECO:0000313" key="2">
    <source>
        <dbReference type="EMBL" id="PMC51675.1"/>
    </source>
</evidence>
<evidence type="ECO:0000256" key="1">
    <source>
        <dbReference type="SAM" id="Phobius"/>
    </source>
</evidence>
<keyword evidence="1" id="KW-0812">Transmembrane</keyword>
<reference evidence="2 3" key="1">
    <citation type="submission" date="2017-09" db="EMBL/GenBank/DDBJ databases">
        <title>Bacterial strain isolated from the female urinary microbiota.</title>
        <authorList>
            <person name="Thomas-White K."/>
            <person name="Kumar N."/>
            <person name="Forster S."/>
            <person name="Putonti C."/>
            <person name="Lawley T."/>
            <person name="Wolfe A.J."/>
        </authorList>
    </citation>
    <scope>NUCLEOTIDE SEQUENCE [LARGE SCALE GENOMIC DNA]</scope>
    <source>
        <strain evidence="2 3">UMB0186</strain>
    </source>
</reference>
<feature type="transmembrane region" description="Helical" evidence="1">
    <location>
        <begin position="111"/>
        <end position="137"/>
    </location>
</feature>
<dbReference type="EMBL" id="PNGT01000012">
    <property type="protein sequence ID" value="PMC51675.1"/>
    <property type="molecule type" value="Genomic_DNA"/>
</dbReference>
<dbReference type="Proteomes" id="UP000235670">
    <property type="component" value="Unassembled WGS sequence"/>
</dbReference>
<organism evidence="2 3">
    <name type="scientific">Gemella sanguinis</name>
    <dbReference type="NCBI Taxonomy" id="84135"/>
    <lineage>
        <taxon>Bacteria</taxon>
        <taxon>Bacillati</taxon>
        <taxon>Bacillota</taxon>
        <taxon>Bacilli</taxon>
        <taxon>Bacillales</taxon>
        <taxon>Gemellaceae</taxon>
        <taxon>Gemella</taxon>
    </lineage>
</organism>
<dbReference type="OrthoDB" id="2988335at2"/>
<feature type="transmembrane region" description="Helical" evidence="1">
    <location>
        <begin position="143"/>
        <end position="168"/>
    </location>
</feature>
<comment type="caution">
    <text evidence="2">The sequence shown here is derived from an EMBL/GenBank/DDBJ whole genome shotgun (WGS) entry which is preliminary data.</text>
</comment>
<sequence>MYRYINIWISYDKVADKMNRLAAQGYEYDKEYIVAVRMKKTSETNDKQYKFIYDKNFTPETAEYYKASGWKLHKFKFYNIFRLAEGDSNSYPIYTDTETELEIARYRLLRFIIQFIIISMIAVLFFTNKFAILSFAIQSKILSMFFILLSGLIGGMCGYCIGGLAIFIPKYCKLKKELKLNSD</sequence>
<accession>A0A2N6SCK6</accession>
<evidence type="ECO:0000313" key="3">
    <source>
        <dbReference type="Proteomes" id="UP000235670"/>
    </source>
</evidence>
<evidence type="ECO:0008006" key="4">
    <source>
        <dbReference type="Google" id="ProtNLM"/>
    </source>
</evidence>
<keyword evidence="1" id="KW-0472">Membrane</keyword>
<keyword evidence="1" id="KW-1133">Transmembrane helix</keyword>
<dbReference type="AlphaFoldDB" id="A0A2N6SCK6"/>
<proteinExistence type="predicted"/>
<dbReference type="RefSeq" id="WP_102190269.1">
    <property type="nucleotide sequence ID" value="NZ_PNGT01000012.1"/>
</dbReference>
<dbReference type="STRING" id="84135.GCA_001052115_00148"/>
<protein>
    <recommendedName>
        <fullName evidence="4">DUF2812 domain-containing protein</fullName>
    </recommendedName>
</protein>
<name>A0A2N6SCK6_9BACL</name>
<gene>
    <name evidence="2" type="ORF">CJ218_08540</name>
</gene>